<feature type="non-terminal residue" evidence="2">
    <location>
        <position position="196"/>
    </location>
</feature>
<proteinExistence type="predicted"/>
<evidence type="ECO:0000313" key="2">
    <source>
        <dbReference type="EMBL" id="KAH0221547.1"/>
    </source>
</evidence>
<reference evidence="2" key="1">
    <citation type="journal article" date="2021" name="J Fungi (Basel)">
        <title>Virulence traits and population genomics of the black yeast Aureobasidium melanogenum.</title>
        <authorList>
            <person name="Cernosa A."/>
            <person name="Sun X."/>
            <person name="Gostincar C."/>
            <person name="Fang C."/>
            <person name="Gunde-Cimerman N."/>
            <person name="Song Z."/>
        </authorList>
    </citation>
    <scope>NUCLEOTIDE SEQUENCE</scope>
    <source>
        <strain evidence="2">EXF-8016</strain>
    </source>
</reference>
<dbReference type="Proteomes" id="UP000767238">
    <property type="component" value="Unassembled WGS sequence"/>
</dbReference>
<reference evidence="2" key="2">
    <citation type="submission" date="2021-08" db="EMBL/GenBank/DDBJ databases">
        <authorList>
            <person name="Gostincar C."/>
            <person name="Sun X."/>
            <person name="Song Z."/>
            <person name="Gunde-Cimerman N."/>
        </authorList>
    </citation>
    <scope>NUCLEOTIDE SEQUENCE</scope>
    <source>
        <strain evidence="2">EXF-8016</strain>
    </source>
</reference>
<dbReference type="AlphaFoldDB" id="A0A9P8GHZ2"/>
<sequence length="196" mass="22401">MYHHANTNINPSQSTDHDSKSTKSSELRRREIPLAFTNTHRGKEYAANPNWEHENLGKSNPTTRRGSRFRSEPDPKVHRLASVSMPSHETSEMESAKQSTDSSVSNTTPSAQSTPAAPSQEYSVMVAWNFFRRTFPQTTSPTSPTTSATEQRLSMCPQHEETIGMGPWLEMLMRWDDFEQWRLKMLDRPWHLPGTP</sequence>
<evidence type="ECO:0000313" key="3">
    <source>
        <dbReference type="Proteomes" id="UP000767238"/>
    </source>
</evidence>
<evidence type="ECO:0000256" key="1">
    <source>
        <dbReference type="SAM" id="MobiDB-lite"/>
    </source>
</evidence>
<feature type="region of interest" description="Disordered" evidence="1">
    <location>
        <begin position="1"/>
        <end position="119"/>
    </location>
</feature>
<comment type="caution">
    <text evidence="2">The sequence shown here is derived from an EMBL/GenBank/DDBJ whole genome shotgun (WGS) entry which is preliminary data.</text>
</comment>
<accession>A0A9P8GHZ2</accession>
<feature type="compositionally biased region" description="Polar residues" evidence="1">
    <location>
        <begin position="1"/>
        <end position="11"/>
    </location>
</feature>
<feature type="compositionally biased region" description="Polar residues" evidence="1">
    <location>
        <begin position="96"/>
        <end position="119"/>
    </location>
</feature>
<name>A0A9P8GHZ2_AURME</name>
<dbReference type="OrthoDB" id="3915327at2759"/>
<dbReference type="EMBL" id="JAHFYH010000032">
    <property type="protein sequence ID" value="KAH0221547.1"/>
    <property type="molecule type" value="Genomic_DNA"/>
</dbReference>
<organism evidence="2 3">
    <name type="scientific">Aureobasidium melanogenum</name>
    <name type="common">Aureobasidium pullulans var. melanogenum</name>
    <dbReference type="NCBI Taxonomy" id="46634"/>
    <lineage>
        <taxon>Eukaryota</taxon>
        <taxon>Fungi</taxon>
        <taxon>Dikarya</taxon>
        <taxon>Ascomycota</taxon>
        <taxon>Pezizomycotina</taxon>
        <taxon>Dothideomycetes</taxon>
        <taxon>Dothideomycetidae</taxon>
        <taxon>Dothideales</taxon>
        <taxon>Saccotheciaceae</taxon>
        <taxon>Aureobasidium</taxon>
    </lineage>
</organism>
<feature type="compositionally biased region" description="Basic and acidic residues" evidence="1">
    <location>
        <begin position="15"/>
        <end position="32"/>
    </location>
</feature>
<gene>
    <name evidence="2" type="ORF">KCV03_g5061</name>
</gene>
<protein>
    <submittedName>
        <fullName evidence="2">Uncharacterized protein</fullName>
    </submittedName>
</protein>